<evidence type="ECO:0000256" key="6">
    <source>
        <dbReference type="ARBA" id="ARBA00023306"/>
    </source>
</evidence>
<dbReference type="InterPro" id="IPR008979">
    <property type="entry name" value="Galactose-bd-like_sf"/>
</dbReference>
<keyword evidence="5" id="KW-0833">Ubl conjugation pathway</keyword>
<sequence>MYSWNKRQETPNIILLQSSHKNLFDEKELLIYIEIITTHRKISIRIGINHNNLVELRCFEIHEPAGSVIVPARDARSNPIRTWMIQIAVLANHQSGCA</sequence>
<keyword evidence="4" id="KW-0498">Mitosis</keyword>
<evidence type="ECO:0000313" key="8">
    <source>
        <dbReference type="EMBL" id="CAF1158996.1"/>
    </source>
</evidence>
<dbReference type="EMBL" id="CAJOAY010005946">
    <property type="protein sequence ID" value="CAF4124998.1"/>
    <property type="molecule type" value="Genomic_DNA"/>
</dbReference>
<comment type="similarity">
    <text evidence="1">Belongs to the APC10 family.</text>
</comment>
<evidence type="ECO:0000256" key="2">
    <source>
        <dbReference type="ARBA" id="ARBA00013927"/>
    </source>
</evidence>
<evidence type="ECO:0000256" key="1">
    <source>
        <dbReference type="ARBA" id="ARBA00006762"/>
    </source>
</evidence>
<evidence type="ECO:0000256" key="4">
    <source>
        <dbReference type="ARBA" id="ARBA00022776"/>
    </source>
</evidence>
<evidence type="ECO:0000313" key="10">
    <source>
        <dbReference type="Proteomes" id="UP000663881"/>
    </source>
</evidence>
<evidence type="ECO:0000256" key="3">
    <source>
        <dbReference type="ARBA" id="ARBA00022618"/>
    </source>
</evidence>
<feature type="domain" description="DOC" evidence="7">
    <location>
        <begin position="1"/>
        <end position="98"/>
    </location>
</feature>
<dbReference type="SUPFAM" id="SSF49785">
    <property type="entry name" value="Galactose-binding domain-like"/>
    <property type="match status" value="1"/>
</dbReference>
<keyword evidence="6" id="KW-0131">Cell cycle</keyword>
<dbReference type="AlphaFoldDB" id="A0A819WML0"/>
<dbReference type="Gene3D" id="2.60.120.260">
    <property type="entry name" value="Galactose-binding domain-like"/>
    <property type="match status" value="1"/>
</dbReference>
<dbReference type="GO" id="GO:0070979">
    <property type="term" value="P:protein K11-linked ubiquitination"/>
    <property type="evidence" value="ECO:0007669"/>
    <property type="project" value="TreeGrafter"/>
</dbReference>
<dbReference type="GO" id="GO:0005680">
    <property type="term" value="C:anaphase-promoting complex"/>
    <property type="evidence" value="ECO:0007669"/>
    <property type="project" value="InterPro"/>
</dbReference>
<dbReference type="PANTHER" id="PTHR12936:SF0">
    <property type="entry name" value="ANAPHASE-PROMOTING COMPLEX SUBUNIT 10"/>
    <property type="match status" value="1"/>
</dbReference>
<dbReference type="InterPro" id="IPR016901">
    <property type="entry name" value="APC10/Doc1"/>
</dbReference>
<keyword evidence="3" id="KW-0132">Cell division</keyword>
<comment type="caution">
    <text evidence="9">The sequence shown here is derived from an EMBL/GenBank/DDBJ whole genome shotgun (WGS) entry which is preliminary data.</text>
</comment>
<dbReference type="Proteomes" id="UP000663881">
    <property type="component" value="Unassembled WGS sequence"/>
</dbReference>
<dbReference type="Pfam" id="PF03256">
    <property type="entry name" value="ANAPC10"/>
    <property type="match status" value="1"/>
</dbReference>
<name>A0A819WML0_9BILA</name>
<evidence type="ECO:0000256" key="5">
    <source>
        <dbReference type="ARBA" id="ARBA00022786"/>
    </source>
</evidence>
<evidence type="ECO:0000313" key="9">
    <source>
        <dbReference type="EMBL" id="CAF4124998.1"/>
    </source>
</evidence>
<dbReference type="EMBL" id="CAJNON010000271">
    <property type="protein sequence ID" value="CAF1158996.1"/>
    <property type="molecule type" value="Genomic_DNA"/>
</dbReference>
<dbReference type="InterPro" id="IPR004939">
    <property type="entry name" value="APC_su10/DOC_dom"/>
</dbReference>
<dbReference type="GO" id="GO:0031145">
    <property type="term" value="P:anaphase-promoting complex-dependent catabolic process"/>
    <property type="evidence" value="ECO:0007669"/>
    <property type="project" value="InterPro"/>
</dbReference>
<accession>A0A819WML0</accession>
<dbReference type="PROSITE" id="PS51284">
    <property type="entry name" value="DOC"/>
    <property type="match status" value="1"/>
</dbReference>
<protein>
    <recommendedName>
        <fullName evidence="2">Anaphase-promoting complex subunit 10</fullName>
    </recommendedName>
</protein>
<dbReference type="OrthoDB" id="24948at2759"/>
<proteinExistence type="inferred from homology"/>
<evidence type="ECO:0000259" key="7">
    <source>
        <dbReference type="PROSITE" id="PS51284"/>
    </source>
</evidence>
<organism evidence="9 10">
    <name type="scientific">Adineta steineri</name>
    <dbReference type="NCBI Taxonomy" id="433720"/>
    <lineage>
        <taxon>Eukaryota</taxon>
        <taxon>Metazoa</taxon>
        <taxon>Spiralia</taxon>
        <taxon>Gnathifera</taxon>
        <taxon>Rotifera</taxon>
        <taxon>Eurotatoria</taxon>
        <taxon>Bdelloidea</taxon>
        <taxon>Adinetida</taxon>
        <taxon>Adinetidae</taxon>
        <taxon>Adineta</taxon>
    </lineage>
</organism>
<dbReference type="PANTHER" id="PTHR12936">
    <property type="entry name" value="ANAPHASE-PROMOTING COMPLEX 10"/>
    <property type="match status" value="1"/>
</dbReference>
<dbReference type="GO" id="GO:0051301">
    <property type="term" value="P:cell division"/>
    <property type="evidence" value="ECO:0007669"/>
    <property type="project" value="UniProtKB-KW"/>
</dbReference>
<dbReference type="Proteomes" id="UP000663891">
    <property type="component" value="Unassembled WGS sequence"/>
</dbReference>
<reference evidence="9" key="1">
    <citation type="submission" date="2021-02" db="EMBL/GenBank/DDBJ databases">
        <authorList>
            <person name="Nowell W R."/>
        </authorList>
    </citation>
    <scope>NUCLEOTIDE SEQUENCE</scope>
</reference>
<gene>
    <name evidence="9" type="ORF">OKA104_LOCUS36943</name>
    <name evidence="8" type="ORF">VCS650_LOCUS23246</name>
</gene>